<evidence type="ECO:0000313" key="3">
    <source>
        <dbReference type="Proteomes" id="UP000219182"/>
    </source>
</evidence>
<comment type="caution">
    <text evidence="2">The sequence shown here is derived from an EMBL/GenBank/DDBJ whole genome shotgun (WGS) entry which is preliminary data.</text>
</comment>
<protein>
    <submittedName>
        <fullName evidence="2">Uncharacterized protein</fullName>
    </submittedName>
</protein>
<dbReference type="RefSeq" id="WP_097574962.1">
    <property type="nucleotide sequence ID" value="NZ_NWQG01000106.1"/>
</dbReference>
<dbReference type="InterPro" id="IPR029045">
    <property type="entry name" value="ClpP/crotonase-like_dom_sf"/>
</dbReference>
<reference evidence="2 3" key="1">
    <citation type="submission" date="2017-09" db="EMBL/GenBank/DDBJ databases">
        <title>Mesorhizobum sanjuanii sp. nov. isolated from nodules of Lotus tenuis in saline-alkaline lowlands of Flooding Pampa.</title>
        <authorList>
            <person name="Sannazzaro A.I."/>
            <person name="Torres Tejerizo G.A."/>
            <person name="Fontana F."/>
            <person name="Cumpa Velazquez L.M."/>
            <person name="Hansen L."/>
            <person name="Pistorio M."/>
            <person name="Estrella M.J."/>
        </authorList>
    </citation>
    <scope>NUCLEOTIDE SEQUENCE [LARGE SCALE GENOMIC DNA]</scope>
    <source>
        <strain evidence="2 3">BSA136</strain>
    </source>
</reference>
<dbReference type="SUPFAM" id="SSF52096">
    <property type="entry name" value="ClpP/crotonase"/>
    <property type="match status" value="1"/>
</dbReference>
<dbReference type="Gene3D" id="3.90.226.10">
    <property type="entry name" value="2-enoyl-CoA Hydratase, Chain A, domain 1"/>
    <property type="match status" value="1"/>
</dbReference>
<accession>A0A2A6FDU4</accession>
<feature type="region of interest" description="Disordered" evidence="1">
    <location>
        <begin position="301"/>
        <end position="331"/>
    </location>
</feature>
<evidence type="ECO:0000256" key="1">
    <source>
        <dbReference type="SAM" id="MobiDB-lite"/>
    </source>
</evidence>
<dbReference type="Proteomes" id="UP000219182">
    <property type="component" value="Unassembled WGS sequence"/>
</dbReference>
<dbReference type="AlphaFoldDB" id="A0A2A6FDU4"/>
<keyword evidence="3" id="KW-1185">Reference proteome</keyword>
<evidence type="ECO:0000313" key="2">
    <source>
        <dbReference type="EMBL" id="PDQ19856.1"/>
    </source>
</evidence>
<organism evidence="2 3">
    <name type="scientific">Mesorhizobium sanjuanii</name>
    <dbReference type="NCBI Taxonomy" id="2037900"/>
    <lineage>
        <taxon>Bacteria</taxon>
        <taxon>Pseudomonadati</taxon>
        <taxon>Pseudomonadota</taxon>
        <taxon>Alphaproteobacteria</taxon>
        <taxon>Hyphomicrobiales</taxon>
        <taxon>Phyllobacteriaceae</taxon>
        <taxon>Mesorhizobium</taxon>
    </lineage>
</organism>
<name>A0A2A6FDU4_9HYPH</name>
<sequence>MGWWRRLNGRTWWSLRLICLVSFCVIGHAAFAAKTKKPVPDLGPTMRFVVVRSNAPGCEPTCPEWISAEGTIEAGTPALLKRTLKALRGRKLPVVVDSPGGHVEAALALGRLIRKNKLDIAVGKTRFTGCQPDAKDCKENDGKGARYFGNPYANGAICNSACPLMLAGGIRRVVGQWAYLGVHQITTTYIRTKLQYRTTYRVVRGKKKIIDKKIVSRKNAGSYKTYEMSKAVEKRLAAYLKQMGVGLGVLETMKNTPASGIQQLAPYDMLQTKLVTSLDSLDLLTTPTICRATPVPANCREIPANRDAKPADVPMAEAKPDVPPSGETVPPKQEAEMRFALVRGSNPLCNPDCPEWISAEGKITAGTPDRLRQLLDTVGGRRLPVVISSPGGDVLGALAAGRLIREQKLDVAVARTDFVDCDPGAVGCIARDGVHAGLDGIHAGLTIDSGSECDAACAIMVAGGVRRLVGPSARLSVQSLGQARQVEAYLDDMAIGRDLFTAILRNSVRHQLEPDTMLKLGLTTGRQSVDELTGATICRSVPKPDNCRVTPSANAEAAMPPKL</sequence>
<gene>
    <name evidence="2" type="ORF">CN311_17260</name>
</gene>
<dbReference type="EMBL" id="NWQG01000106">
    <property type="protein sequence ID" value="PDQ19856.1"/>
    <property type="molecule type" value="Genomic_DNA"/>
</dbReference>
<proteinExistence type="predicted"/>